<name>A0A8H6KA78_9PEZI</name>
<evidence type="ECO:0000313" key="2">
    <source>
        <dbReference type="Proteomes" id="UP000654918"/>
    </source>
</evidence>
<organism evidence="1 2">
    <name type="scientific">Colletotrichum plurivorum</name>
    <dbReference type="NCBI Taxonomy" id="2175906"/>
    <lineage>
        <taxon>Eukaryota</taxon>
        <taxon>Fungi</taxon>
        <taxon>Dikarya</taxon>
        <taxon>Ascomycota</taxon>
        <taxon>Pezizomycotina</taxon>
        <taxon>Sordariomycetes</taxon>
        <taxon>Hypocreomycetidae</taxon>
        <taxon>Glomerellales</taxon>
        <taxon>Glomerellaceae</taxon>
        <taxon>Colletotrichum</taxon>
        <taxon>Colletotrichum orchidearum species complex</taxon>
    </lineage>
</organism>
<proteinExistence type="predicted"/>
<sequence>MAPTMLSPASPVELFRYVVTYQKYPTTLVICSPRADFTTSLREDVKSRMPQGQQLFDPEDPDAAYYDEDDPQMALPLLQQAIARHIRVLYVPTVAHLRANLAVFSPADSLTPAPPNLPPPEKGKPPVLLVYGFLDLHRDSSEWSAQGIGSSAAVLVEAALRTGYRPVLVEPKGAGGHESFGAVLRDDAPVLSGSSRRDEGGWTGRTVEVRRVLGRWFRFQEGRWDIQWPCEEGAV</sequence>
<evidence type="ECO:0000313" key="1">
    <source>
        <dbReference type="EMBL" id="KAF6827662.1"/>
    </source>
</evidence>
<protein>
    <submittedName>
        <fullName evidence="1">Uncharacterized protein</fullName>
    </submittedName>
</protein>
<dbReference type="AlphaFoldDB" id="A0A8H6KA78"/>
<comment type="caution">
    <text evidence="1">The sequence shown here is derived from an EMBL/GenBank/DDBJ whole genome shotgun (WGS) entry which is preliminary data.</text>
</comment>
<dbReference type="EMBL" id="WIGO01000134">
    <property type="protein sequence ID" value="KAF6827662.1"/>
    <property type="molecule type" value="Genomic_DNA"/>
</dbReference>
<gene>
    <name evidence="1" type="ORF">CPLU01_08955</name>
</gene>
<keyword evidence="2" id="KW-1185">Reference proteome</keyword>
<reference evidence="1" key="1">
    <citation type="journal article" date="2020" name="Phytopathology">
        <title>Genome Sequence Resources of Colletotrichum truncatum, C. plurivorum, C. musicola, and C. sojae: Four Species Pathogenic to Soybean (Glycine max).</title>
        <authorList>
            <person name="Rogerio F."/>
            <person name="Boufleur T.R."/>
            <person name="Ciampi-Guillardi M."/>
            <person name="Sukno S.A."/>
            <person name="Thon M.R."/>
            <person name="Massola Junior N.S."/>
            <person name="Baroncelli R."/>
        </authorList>
    </citation>
    <scope>NUCLEOTIDE SEQUENCE</scope>
    <source>
        <strain evidence="1">LFN00145</strain>
    </source>
</reference>
<accession>A0A8H6KA78</accession>
<dbReference type="Proteomes" id="UP000654918">
    <property type="component" value="Unassembled WGS sequence"/>
</dbReference>